<gene>
    <name evidence="6" type="ORF">TL08_11255</name>
</gene>
<dbReference type="SUPFAM" id="SSF52540">
    <property type="entry name" value="P-loop containing nucleoside triphosphate hydrolases"/>
    <property type="match status" value="1"/>
</dbReference>
<dbReference type="Gene3D" id="3.40.50.300">
    <property type="entry name" value="P-loop containing nucleotide triphosphate hydrolases"/>
    <property type="match status" value="1"/>
</dbReference>
<feature type="domain" description="ABC transporter" evidence="5">
    <location>
        <begin position="2"/>
        <end position="222"/>
    </location>
</feature>
<dbReference type="EMBL" id="CP014859">
    <property type="protein sequence ID" value="AOS63065.1"/>
    <property type="molecule type" value="Genomic_DNA"/>
</dbReference>
<organism evidence="6 7">
    <name type="scientific">Actinoalloteichus hymeniacidonis</name>
    <dbReference type="NCBI Taxonomy" id="340345"/>
    <lineage>
        <taxon>Bacteria</taxon>
        <taxon>Bacillati</taxon>
        <taxon>Actinomycetota</taxon>
        <taxon>Actinomycetes</taxon>
        <taxon>Pseudonocardiales</taxon>
        <taxon>Pseudonocardiaceae</taxon>
        <taxon>Actinoalloteichus</taxon>
    </lineage>
</organism>
<evidence type="ECO:0000256" key="4">
    <source>
        <dbReference type="SAM" id="MobiDB-lite"/>
    </source>
</evidence>
<keyword evidence="3" id="KW-0067">ATP-binding</keyword>
<dbReference type="Pfam" id="PF00005">
    <property type="entry name" value="ABC_tran"/>
    <property type="match status" value="1"/>
</dbReference>
<dbReference type="PANTHER" id="PTHR42939:SF1">
    <property type="entry name" value="ABC TRANSPORTER ATP-BINDING PROTEIN ALBC-RELATED"/>
    <property type="match status" value="1"/>
</dbReference>
<dbReference type="PANTHER" id="PTHR42939">
    <property type="entry name" value="ABC TRANSPORTER ATP-BINDING PROTEIN ALBC-RELATED"/>
    <property type="match status" value="1"/>
</dbReference>
<dbReference type="GO" id="GO:0005524">
    <property type="term" value="F:ATP binding"/>
    <property type="evidence" value="ECO:0007669"/>
    <property type="project" value="UniProtKB-KW"/>
</dbReference>
<dbReference type="InterPro" id="IPR003439">
    <property type="entry name" value="ABC_transporter-like_ATP-bd"/>
</dbReference>
<dbReference type="GO" id="GO:0016887">
    <property type="term" value="F:ATP hydrolysis activity"/>
    <property type="evidence" value="ECO:0007669"/>
    <property type="project" value="InterPro"/>
</dbReference>
<evidence type="ECO:0000313" key="7">
    <source>
        <dbReference type="Proteomes" id="UP000095210"/>
    </source>
</evidence>
<keyword evidence="1" id="KW-0813">Transport</keyword>
<evidence type="ECO:0000259" key="5">
    <source>
        <dbReference type="PROSITE" id="PS50893"/>
    </source>
</evidence>
<proteinExistence type="predicted"/>
<dbReference type="SMART" id="SM00382">
    <property type="entry name" value="AAA"/>
    <property type="match status" value="1"/>
</dbReference>
<dbReference type="Proteomes" id="UP000095210">
    <property type="component" value="Chromosome"/>
</dbReference>
<evidence type="ECO:0000313" key="6">
    <source>
        <dbReference type="EMBL" id="AOS63065.1"/>
    </source>
</evidence>
<dbReference type="PROSITE" id="PS50893">
    <property type="entry name" value="ABC_TRANSPORTER_2"/>
    <property type="match status" value="1"/>
</dbReference>
<keyword evidence="2" id="KW-0547">Nucleotide-binding</keyword>
<name>A0AAC9HRA4_9PSEU</name>
<evidence type="ECO:0000256" key="2">
    <source>
        <dbReference type="ARBA" id="ARBA00022741"/>
    </source>
</evidence>
<protein>
    <submittedName>
        <fullName evidence="6">ABC-type multidrug transport system, ATPase component</fullName>
    </submittedName>
</protein>
<keyword evidence="7" id="KW-1185">Reference proteome</keyword>
<evidence type="ECO:0000256" key="1">
    <source>
        <dbReference type="ARBA" id="ARBA00022448"/>
    </source>
</evidence>
<sequence>MMRLDGVRLGYRRNAEVLRGVDLELPAGRIVVLLGDNGAGKSTLLRVAAGITRPTGGRIVDRPASVGYVPDRFPARLRLSSIDYLRHLAALRGAPAAPADRRHREFLTELGFTGDPEASMSTLSKGNAQKVALTQAMADPVGLLILDEPWSGLDHTARQTLSVRLGALAATGVAVLLTDHTSTAIGLPGAVAVRLRDGIVVEEPTRRAPTAWMHVELDCPIDPAALTTGLPADVIPTVPADNPPGAAPEAERPSSANHAIRVAADFCDALLLRALQSGCSVRAVRTAGSGSGGPSDSAAWSEARTHRA</sequence>
<dbReference type="AlphaFoldDB" id="A0AAC9HRA4"/>
<dbReference type="InterPro" id="IPR003593">
    <property type="entry name" value="AAA+_ATPase"/>
</dbReference>
<dbReference type="InterPro" id="IPR027417">
    <property type="entry name" value="P-loop_NTPase"/>
</dbReference>
<reference evidence="7" key="1">
    <citation type="submission" date="2016-03" db="EMBL/GenBank/DDBJ databases">
        <title>Complete genome sequence of the type strain Actinoalloteichus hymeniacidonis DSM 45092.</title>
        <authorList>
            <person name="Schaffert L."/>
            <person name="Albersmeier A."/>
            <person name="Winkler A."/>
            <person name="Kalinowski J."/>
            <person name="Zotchev S."/>
            <person name="Ruckert C."/>
        </authorList>
    </citation>
    <scope>NUCLEOTIDE SEQUENCE [LARGE SCALE GENOMIC DNA]</scope>
    <source>
        <strain evidence="7">HPA177(T) (DSM 45092(T))</strain>
    </source>
</reference>
<dbReference type="InterPro" id="IPR051782">
    <property type="entry name" value="ABC_Transporter_VariousFunc"/>
</dbReference>
<feature type="region of interest" description="Disordered" evidence="4">
    <location>
        <begin position="285"/>
        <end position="308"/>
    </location>
</feature>
<accession>A0AAC9HRA4</accession>
<evidence type="ECO:0000256" key="3">
    <source>
        <dbReference type="ARBA" id="ARBA00022840"/>
    </source>
</evidence>
<dbReference type="KEGG" id="ahm:TL08_11255"/>